<feature type="compositionally biased region" description="Polar residues" evidence="1">
    <location>
        <begin position="309"/>
        <end position="323"/>
    </location>
</feature>
<dbReference type="AlphaFoldDB" id="A0A9N8YM16"/>
<organism evidence="2 3">
    <name type="scientific">Diversispora eburnea</name>
    <dbReference type="NCBI Taxonomy" id="1213867"/>
    <lineage>
        <taxon>Eukaryota</taxon>
        <taxon>Fungi</taxon>
        <taxon>Fungi incertae sedis</taxon>
        <taxon>Mucoromycota</taxon>
        <taxon>Glomeromycotina</taxon>
        <taxon>Glomeromycetes</taxon>
        <taxon>Diversisporales</taxon>
        <taxon>Diversisporaceae</taxon>
        <taxon>Diversispora</taxon>
    </lineage>
</organism>
<comment type="caution">
    <text evidence="2">The sequence shown here is derived from an EMBL/GenBank/DDBJ whole genome shotgun (WGS) entry which is preliminary data.</text>
</comment>
<evidence type="ECO:0000313" key="2">
    <source>
        <dbReference type="EMBL" id="CAG8433181.1"/>
    </source>
</evidence>
<name>A0A9N8YM16_9GLOM</name>
<reference evidence="2" key="1">
    <citation type="submission" date="2021-06" db="EMBL/GenBank/DDBJ databases">
        <authorList>
            <person name="Kallberg Y."/>
            <person name="Tangrot J."/>
            <person name="Rosling A."/>
        </authorList>
    </citation>
    <scope>NUCLEOTIDE SEQUENCE</scope>
    <source>
        <strain evidence="2">AZ414A</strain>
    </source>
</reference>
<feature type="region of interest" description="Disordered" evidence="1">
    <location>
        <begin position="296"/>
        <end position="323"/>
    </location>
</feature>
<evidence type="ECO:0000313" key="3">
    <source>
        <dbReference type="Proteomes" id="UP000789706"/>
    </source>
</evidence>
<protein>
    <submittedName>
        <fullName evidence="2">9582_t:CDS:1</fullName>
    </submittedName>
</protein>
<accession>A0A9N8YM16</accession>
<gene>
    <name evidence="2" type="ORF">DEBURN_LOCUS385</name>
</gene>
<proteinExistence type="predicted"/>
<dbReference type="EMBL" id="CAJVPK010000012">
    <property type="protein sequence ID" value="CAG8433181.1"/>
    <property type="molecule type" value="Genomic_DNA"/>
</dbReference>
<sequence>MSKHYCPECDQRLADNSWWCKPCQRRNFEENFDNWTSGDKQIDDFIKKTQMEAEECDQYIEWISFDDFINVVKADHSEAGILFAANWSRGPLDIWDPVEGQYVAKRNLVKVGLQSFVTREFTTSNYMLVSETVEWDLRHYMSHHFARLTWNKKISILHSVASALEMLKNEQNEDREIFRSHVELPVSELGLGNGKELIPVIVAQLRDWHIYKKQQDQFDHAEKVRLKIVVSSGFNPNPNNMQIPLKTHPQAIYTKIIKFMQRRETYPIKEMSLEDEDIMQQYGLTIPSFSSQLIRKNNSENQESEVTEKNSIQSGKKTTNSEV</sequence>
<keyword evidence="3" id="KW-1185">Reference proteome</keyword>
<dbReference type="OrthoDB" id="5979581at2759"/>
<evidence type="ECO:0000256" key="1">
    <source>
        <dbReference type="SAM" id="MobiDB-lite"/>
    </source>
</evidence>
<dbReference type="Proteomes" id="UP000789706">
    <property type="component" value="Unassembled WGS sequence"/>
</dbReference>